<feature type="non-terminal residue" evidence="2">
    <location>
        <position position="1"/>
    </location>
</feature>
<keyword evidence="3" id="KW-1185">Reference proteome</keyword>
<accession>A0A0J7YQ19</accession>
<protein>
    <submittedName>
        <fullName evidence="2">Uncharacterized protein</fullName>
    </submittedName>
</protein>
<keyword evidence="1" id="KW-0472">Membrane</keyword>
<evidence type="ECO:0000313" key="2">
    <source>
        <dbReference type="EMBL" id="KMS65248.1"/>
    </source>
</evidence>
<proteinExistence type="predicted"/>
<evidence type="ECO:0000256" key="1">
    <source>
        <dbReference type="SAM" id="Phobius"/>
    </source>
</evidence>
<keyword evidence="1" id="KW-1133">Transmembrane helix</keyword>
<dbReference type="Proteomes" id="UP000035740">
    <property type="component" value="Unassembled WGS sequence"/>
</dbReference>
<reference evidence="2 3" key="1">
    <citation type="journal article" date="2014" name="Nature">
        <title>The genome of the recently domesticated crop plant sugar beet (Beta vulgaris).</title>
        <authorList>
            <person name="Dohm J.C."/>
            <person name="Minoche A.E."/>
            <person name="Holtgrawe D."/>
            <person name="Capella-Gutierrez S."/>
            <person name="Zakrzewski F."/>
            <person name="Tafer H."/>
            <person name="Rupp O."/>
            <person name="Sorensen T.R."/>
            <person name="Stracke R."/>
            <person name="Reinhardt R."/>
            <person name="Goesmann A."/>
            <person name="Kraft T."/>
            <person name="Schulz B."/>
            <person name="Stadler P.F."/>
            <person name="Schmidt T."/>
            <person name="Gabaldon T."/>
            <person name="Lehrach H."/>
            <person name="Weisshaar B."/>
            <person name="Himmelbauer H."/>
        </authorList>
    </citation>
    <scope>NUCLEOTIDE SEQUENCE [LARGE SCALE GENOMIC DNA]</scope>
    <source>
        <tissue evidence="2">Taproot</tissue>
    </source>
</reference>
<keyword evidence="1" id="KW-0812">Transmembrane</keyword>
<evidence type="ECO:0000313" key="3">
    <source>
        <dbReference type="Proteomes" id="UP000035740"/>
    </source>
</evidence>
<organism evidence="2 3">
    <name type="scientific">Beta vulgaris subsp. vulgaris</name>
    <name type="common">Beet</name>
    <dbReference type="NCBI Taxonomy" id="3555"/>
    <lineage>
        <taxon>Eukaryota</taxon>
        <taxon>Viridiplantae</taxon>
        <taxon>Streptophyta</taxon>
        <taxon>Embryophyta</taxon>
        <taxon>Tracheophyta</taxon>
        <taxon>Spermatophyta</taxon>
        <taxon>Magnoliopsida</taxon>
        <taxon>eudicotyledons</taxon>
        <taxon>Gunneridae</taxon>
        <taxon>Pentapetalae</taxon>
        <taxon>Caryophyllales</taxon>
        <taxon>Chenopodiaceae</taxon>
        <taxon>Betoideae</taxon>
        <taxon>Beta</taxon>
    </lineage>
</organism>
<gene>
    <name evidence="2" type="ORF">BVRB_037900</name>
</gene>
<dbReference type="EMBL" id="KQ111981">
    <property type="protein sequence ID" value="KMS65248.1"/>
    <property type="molecule type" value="Genomic_DNA"/>
</dbReference>
<dbReference type="Gramene" id="KMS65248">
    <property type="protein sequence ID" value="KMS65248"/>
    <property type="gene ID" value="BVRB_037900"/>
</dbReference>
<name>A0A0J7YQ19_BETVV</name>
<sequence length="202" mass="23254">VLFNFYICFCRLAVIVTTALLCLFYLTYCISDLQLSSIDKIVLPLLTWESFTKDAASDAIARSTEIAKNDAISNAMARSLEIAKKSLSDFVKRQAFAVRAVADKYRHYRSNDCHALILRRKDFIASVFTTMMLNNIIYVTGKWRLAIEKAIDFVLVQSGTELSRDLYNVIREPFRWWDEEAVRVSFREALSQSEHDRGEKSN</sequence>
<dbReference type="AlphaFoldDB" id="A0A0J7YQ19"/>
<feature type="transmembrane region" description="Helical" evidence="1">
    <location>
        <begin position="5"/>
        <end position="28"/>
    </location>
</feature>